<gene>
    <name evidence="2" type="ORF">EV380_1368</name>
</gene>
<dbReference type="PROSITE" id="PS51658">
    <property type="entry name" value="BFN"/>
    <property type="match status" value="1"/>
</dbReference>
<dbReference type="SUPFAM" id="SSF103256">
    <property type="entry name" value="Hypothetical protein TM0160"/>
    <property type="match status" value="1"/>
</dbReference>
<dbReference type="OrthoDB" id="9788698at2"/>
<dbReference type="InterPro" id="IPR003729">
    <property type="entry name" value="Bi_nuclease_dom"/>
</dbReference>
<dbReference type="AlphaFoldDB" id="A0A4Q8AC66"/>
<sequence length="162" mass="17618">MMDIDVVGVRIELPSNQPLILLKEHDGERHLPIWIGAPEASAIAMSLQGITTPRPMTHDLMVGIIQAAGQEVSEVKIVDVQDAVFYARIVLSNGAEVDSRASDAVALALRTGAPLRCAEQVVEEAGVLVSGDESGEPSEQNEEQVREFREFLADIEPEDFDK</sequence>
<accession>A0A4Q8AC66</accession>
<dbReference type="InterPro" id="IPR036104">
    <property type="entry name" value="BFN_sf"/>
</dbReference>
<dbReference type="RefSeq" id="WP_102157781.1">
    <property type="nucleotide sequence ID" value="NZ_PGGT01000011.1"/>
</dbReference>
<feature type="domain" description="BFN" evidence="1">
    <location>
        <begin position="1"/>
        <end position="129"/>
    </location>
</feature>
<dbReference type="PANTHER" id="PTHR15160:SF1">
    <property type="entry name" value="VON HIPPEL-LINDAU DISEASE TUMOR SUPPRESSOR"/>
    <property type="match status" value="1"/>
</dbReference>
<proteinExistence type="predicted"/>
<dbReference type="PANTHER" id="PTHR15160">
    <property type="entry name" value="VON HIPPEL-LINDAU PROTEIN"/>
    <property type="match status" value="1"/>
</dbReference>
<dbReference type="GO" id="GO:0004518">
    <property type="term" value="F:nuclease activity"/>
    <property type="evidence" value="ECO:0007669"/>
    <property type="project" value="InterPro"/>
</dbReference>
<dbReference type="EMBL" id="SHLA01000001">
    <property type="protein sequence ID" value="RZU61790.1"/>
    <property type="molecule type" value="Genomic_DNA"/>
</dbReference>
<reference evidence="2 3" key="1">
    <citation type="submission" date="2019-02" db="EMBL/GenBank/DDBJ databases">
        <title>Sequencing the genomes of 1000 actinobacteria strains.</title>
        <authorList>
            <person name="Klenk H.-P."/>
        </authorList>
    </citation>
    <scope>NUCLEOTIDE SEQUENCE [LARGE SCALE GENOMIC DNA]</scope>
    <source>
        <strain evidence="2 3">DSM 17364</strain>
    </source>
</reference>
<dbReference type="Proteomes" id="UP000292685">
    <property type="component" value="Unassembled WGS sequence"/>
</dbReference>
<evidence type="ECO:0000313" key="2">
    <source>
        <dbReference type="EMBL" id="RZU61790.1"/>
    </source>
</evidence>
<protein>
    <recommendedName>
        <fullName evidence="1">BFN domain-containing protein</fullName>
    </recommendedName>
</protein>
<name>A0A4Q8AC66_9MICC</name>
<organism evidence="2 3">
    <name type="scientific">Zhihengliuella halotolerans</name>
    <dbReference type="NCBI Taxonomy" id="370736"/>
    <lineage>
        <taxon>Bacteria</taxon>
        <taxon>Bacillati</taxon>
        <taxon>Actinomycetota</taxon>
        <taxon>Actinomycetes</taxon>
        <taxon>Micrococcales</taxon>
        <taxon>Micrococcaceae</taxon>
        <taxon>Zhihengliuella</taxon>
    </lineage>
</organism>
<keyword evidence="3" id="KW-1185">Reference proteome</keyword>
<comment type="caution">
    <text evidence="2">The sequence shown here is derived from an EMBL/GenBank/DDBJ whole genome shotgun (WGS) entry which is preliminary data.</text>
</comment>
<dbReference type="Pfam" id="PF02577">
    <property type="entry name" value="BFN_dom"/>
    <property type="match status" value="1"/>
</dbReference>
<evidence type="ECO:0000259" key="1">
    <source>
        <dbReference type="PROSITE" id="PS51658"/>
    </source>
</evidence>
<dbReference type="Gene3D" id="3.10.690.10">
    <property type="entry name" value="Bifunctional nuclease domain"/>
    <property type="match status" value="1"/>
</dbReference>
<evidence type="ECO:0000313" key="3">
    <source>
        <dbReference type="Proteomes" id="UP000292685"/>
    </source>
</evidence>